<gene>
    <name evidence="2" type="ORF">ANCCEY_07579</name>
</gene>
<dbReference type="InterPro" id="IPR036397">
    <property type="entry name" value="RNaseH_sf"/>
</dbReference>
<protein>
    <recommendedName>
        <fullName evidence="1">Tc1-like transposase DDE domain-containing protein</fullName>
    </recommendedName>
</protein>
<dbReference type="Pfam" id="PF13358">
    <property type="entry name" value="DDE_3"/>
    <property type="match status" value="1"/>
</dbReference>
<proteinExistence type="predicted"/>
<sequence length="83" mass="9286">MDLKAWEATGAVCGRTSPSSVAATSEDRVNVVDWPTYSTDQNPIENSWEILARKVYEDHRHFRTIDELKAAIVDACEDVESTS</sequence>
<dbReference type="EMBL" id="KE124994">
    <property type="protein sequence ID" value="EPB73333.1"/>
    <property type="molecule type" value="Genomic_DNA"/>
</dbReference>
<name>A0A0D6LQ60_9BILA</name>
<evidence type="ECO:0000259" key="1">
    <source>
        <dbReference type="Pfam" id="PF13358"/>
    </source>
</evidence>
<dbReference type="Proteomes" id="UP000054495">
    <property type="component" value="Unassembled WGS sequence"/>
</dbReference>
<dbReference type="AlphaFoldDB" id="A0A0D6LQ60"/>
<dbReference type="GO" id="GO:0003676">
    <property type="term" value="F:nucleic acid binding"/>
    <property type="evidence" value="ECO:0007669"/>
    <property type="project" value="InterPro"/>
</dbReference>
<evidence type="ECO:0000313" key="3">
    <source>
        <dbReference type="Proteomes" id="UP000054495"/>
    </source>
</evidence>
<dbReference type="InterPro" id="IPR038717">
    <property type="entry name" value="Tc1-like_DDE_dom"/>
</dbReference>
<keyword evidence="3" id="KW-1185">Reference proteome</keyword>
<evidence type="ECO:0000313" key="2">
    <source>
        <dbReference type="EMBL" id="EPB73333.1"/>
    </source>
</evidence>
<accession>A0A0D6LQ60</accession>
<dbReference type="Gene3D" id="3.30.420.10">
    <property type="entry name" value="Ribonuclease H-like superfamily/Ribonuclease H"/>
    <property type="match status" value="1"/>
</dbReference>
<organism evidence="2 3">
    <name type="scientific">Ancylostoma ceylanicum</name>
    <dbReference type="NCBI Taxonomy" id="53326"/>
    <lineage>
        <taxon>Eukaryota</taxon>
        <taxon>Metazoa</taxon>
        <taxon>Ecdysozoa</taxon>
        <taxon>Nematoda</taxon>
        <taxon>Chromadorea</taxon>
        <taxon>Rhabditida</taxon>
        <taxon>Rhabditina</taxon>
        <taxon>Rhabditomorpha</taxon>
        <taxon>Strongyloidea</taxon>
        <taxon>Ancylostomatidae</taxon>
        <taxon>Ancylostomatinae</taxon>
        <taxon>Ancylostoma</taxon>
    </lineage>
</organism>
<reference evidence="2 3" key="1">
    <citation type="submission" date="2013-05" db="EMBL/GenBank/DDBJ databases">
        <title>Draft genome of the parasitic nematode Anyclostoma ceylanicum.</title>
        <authorList>
            <person name="Mitreva M."/>
        </authorList>
    </citation>
    <scope>NUCLEOTIDE SEQUENCE [LARGE SCALE GENOMIC DNA]</scope>
</reference>
<feature type="domain" description="Tc1-like transposase DDE" evidence="1">
    <location>
        <begin position="22"/>
        <end position="69"/>
    </location>
</feature>